<gene>
    <name evidence="1" type="ORF">SAMN05216218_11071</name>
</gene>
<dbReference type="Proteomes" id="UP000199076">
    <property type="component" value="Unassembled WGS sequence"/>
</dbReference>
<evidence type="ECO:0008006" key="3">
    <source>
        <dbReference type="Google" id="ProtNLM"/>
    </source>
</evidence>
<dbReference type="RefSeq" id="WP_245681190.1">
    <property type="nucleotide sequence ID" value="NZ_FNBK01000010.1"/>
</dbReference>
<protein>
    <recommendedName>
        <fullName evidence="3">DUF2332 domain-containing protein</fullName>
    </recommendedName>
</protein>
<sequence>MYERLCRAAADDDALLDLAATAPPSQPAPNLLLGAVHDLLLSGVDHQLADFYPTCADDPADPTERDPFPAFEAFCRDHREAIRERLGDRLVQTNDVGRSAVLYPAFARVAGADGGPLALVELGASAGLNLLWDRYRYEFDERVVGDSDSPVCIETTVRDGTPPLPDEPPTVAERWGVDLNPLDVTGDADARWLRALVLPNQHRRHERLAAALDLAADDPPELVAGDAAEVLPDRLGDAPTDATLVVFSTIALYQFPDEAVTAVRETLAEASHDRPVHWLSGDPATPPSDPTYRHVRFEDGTAETAEIAEFEAYGSWLSWLA</sequence>
<dbReference type="STRING" id="660518.SAMN05216218_11071"/>
<keyword evidence="2" id="KW-1185">Reference proteome</keyword>
<accession>A0A1G7PCZ1</accession>
<evidence type="ECO:0000313" key="2">
    <source>
        <dbReference type="Proteomes" id="UP000199076"/>
    </source>
</evidence>
<proteinExistence type="predicted"/>
<reference evidence="2" key="1">
    <citation type="submission" date="2016-10" db="EMBL/GenBank/DDBJ databases">
        <authorList>
            <person name="Varghese N."/>
            <person name="Submissions S."/>
        </authorList>
    </citation>
    <scope>NUCLEOTIDE SEQUENCE [LARGE SCALE GENOMIC DNA]</scope>
    <source>
        <strain evidence="2">IBRC-M 10760</strain>
    </source>
</reference>
<name>A0A1G7PCZ1_9EURY</name>
<organism evidence="1 2">
    <name type="scientific">Halorientalis regularis</name>
    <dbReference type="NCBI Taxonomy" id="660518"/>
    <lineage>
        <taxon>Archaea</taxon>
        <taxon>Methanobacteriati</taxon>
        <taxon>Methanobacteriota</taxon>
        <taxon>Stenosarchaea group</taxon>
        <taxon>Halobacteria</taxon>
        <taxon>Halobacteriales</taxon>
        <taxon>Haloarculaceae</taxon>
        <taxon>Halorientalis</taxon>
    </lineage>
</organism>
<dbReference type="Pfam" id="PF10094">
    <property type="entry name" value="DUF2332"/>
    <property type="match status" value="1"/>
</dbReference>
<dbReference type="InterPro" id="IPR011200">
    <property type="entry name" value="UCP012608"/>
</dbReference>
<dbReference type="EMBL" id="FNBK01000010">
    <property type="protein sequence ID" value="SDF84173.1"/>
    <property type="molecule type" value="Genomic_DNA"/>
</dbReference>
<dbReference type="AlphaFoldDB" id="A0A1G7PCZ1"/>
<evidence type="ECO:0000313" key="1">
    <source>
        <dbReference type="EMBL" id="SDF84173.1"/>
    </source>
</evidence>